<keyword evidence="2" id="KW-1133">Transmembrane helix</keyword>
<organism evidence="3 4">
    <name type="scientific">Fibrisoma montanum</name>
    <dbReference type="NCBI Taxonomy" id="2305895"/>
    <lineage>
        <taxon>Bacteria</taxon>
        <taxon>Pseudomonadati</taxon>
        <taxon>Bacteroidota</taxon>
        <taxon>Cytophagia</taxon>
        <taxon>Cytophagales</taxon>
        <taxon>Spirosomataceae</taxon>
        <taxon>Fibrisoma</taxon>
    </lineage>
</organism>
<feature type="transmembrane region" description="Helical" evidence="2">
    <location>
        <begin position="71"/>
        <end position="91"/>
    </location>
</feature>
<name>A0A418LYI6_9BACT</name>
<dbReference type="Proteomes" id="UP000283523">
    <property type="component" value="Unassembled WGS sequence"/>
</dbReference>
<dbReference type="InterPro" id="IPR009937">
    <property type="entry name" value="Phage_holin_3_6"/>
</dbReference>
<dbReference type="Pfam" id="PF07332">
    <property type="entry name" value="Phage_holin_3_6"/>
    <property type="match status" value="1"/>
</dbReference>
<feature type="transmembrane region" description="Helical" evidence="2">
    <location>
        <begin position="35"/>
        <end position="59"/>
    </location>
</feature>
<evidence type="ECO:0000256" key="2">
    <source>
        <dbReference type="SAM" id="Phobius"/>
    </source>
</evidence>
<gene>
    <name evidence="3" type="ORF">DYU11_29140</name>
</gene>
<dbReference type="RefSeq" id="WP_119671269.1">
    <property type="nucleotide sequence ID" value="NZ_QXED01000012.1"/>
</dbReference>
<keyword evidence="2" id="KW-0472">Membrane</keyword>
<sequence>MLERLEEIRENIFRYLEARIELFTLETRGKVEEGVVVGVHGIVLALLGTMTTIFLFSLLAAYLNEVTDSRYIGFLIVALFFLVLTVIWALAKDFFKGKIRSMAYGILKKNQEKKEEDKSQAVQDLMEQARTTINNDDRYNPTTSSNQPVR</sequence>
<evidence type="ECO:0000313" key="4">
    <source>
        <dbReference type="Proteomes" id="UP000283523"/>
    </source>
</evidence>
<keyword evidence="4" id="KW-1185">Reference proteome</keyword>
<evidence type="ECO:0000256" key="1">
    <source>
        <dbReference type="SAM" id="MobiDB-lite"/>
    </source>
</evidence>
<feature type="region of interest" description="Disordered" evidence="1">
    <location>
        <begin position="130"/>
        <end position="150"/>
    </location>
</feature>
<dbReference type="EMBL" id="QXED01000012">
    <property type="protein sequence ID" value="RIV18302.1"/>
    <property type="molecule type" value="Genomic_DNA"/>
</dbReference>
<keyword evidence="2" id="KW-0812">Transmembrane</keyword>
<accession>A0A418LYI6</accession>
<reference evidence="3 4" key="1">
    <citation type="submission" date="2018-08" db="EMBL/GenBank/DDBJ databases">
        <title>Fibrisoma montanum sp. nov., isolated from Danxia mountain soil.</title>
        <authorList>
            <person name="Huang Y."/>
        </authorList>
    </citation>
    <scope>NUCLEOTIDE SEQUENCE [LARGE SCALE GENOMIC DNA]</scope>
    <source>
        <strain evidence="3 4">HYT19</strain>
    </source>
</reference>
<dbReference type="OrthoDB" id="961741at2"/>
<comment type="caution">
    <text evidence="3">The sequence shown here is derived from an EMBL/GenBank/DDBJ whole genome shotgun (WGS) entry which is preliminary data.</text>
</comment>
<proteinExistence type="predicted"/>
<protein>
    <submittedName>
        <fullName evidence="3">Phage holin family protein</fullName>
    </submittedName>
</protein>
<evidence type="ECO:0000313" key="3">
    <source>
        <dbReference type="EMBL" id="RIV18302.1"/>
    </source>
</evidence>
<dbReference type="AlphaFoldDB" id="A0A418LYI6"/>